<accession>A0ABS5FLD9</accession>
<dbReference type="Proteomes" id="UP001315278">
    <property type="component" value="Unassembled WGS sequence"/>
</dbReference>
<feature type="chain" id="PRO_5047094291" description="Right handed beta helix domain-containing protein" evidence="2">
    <location>
        <begin position="26"/>
        <end position="300"/>
    </location>
</feature>
<evidence type="ECO:0000313" key="3">
    <source>
        <dbReference type="EMBL" id="MBR0797582.1"/>
    </source>
</evidence>
<proteinExistence type="predicted"/>
<protein>
    <recommendedName>
        <fullName evidence="5">Right handed beta helix domain-containing protein</fullName>
    </recommendedName>
</protein>
<feature type="signal peptide" evidence="2">
    <location>
        <begin position="1"/>
        <end position="25"/>
    </location>
</feature>
<evidence type="ECO:0000256" key="1">
    <source>
        <dbReference type="SAM" id="MobiDB-lite"/>
    </source>
</evidence>
<evidence type="ECO:0000313" key="4">
    <source>
        <dbReference type="Proteomes" id="UP001315278"/>
    </source>
</evidence>
<dbReference type="RefSeq" id="WP_212493408.1">
    <property type="nucleotide sequence ID" value="NZ_JAFCJH010000019.1"/>
</dbReference>
<gene>
    <name evidence="3" type="ORF">JQ615_19525</name>
</gene>
<reference evidence="4" key="1">
    <citation type="journal article" date="2021" name="ISME J.">
        <title>Evolutionary origin and ecological implication of a unique nif island in free-living Bradyrhizobium lineages.</title>
        <authorList>
            <person name="Tao J."/>
        </authorList>
    </citation>
    <scope>NUCLEOTIDE SEQUENCE [LARGE SCALE GENOMIC DNA]</scope>
    <source>
        <strain evidence="4">SZCCT0434</strain>
    </source>
</reference>
<keyword evidence="2" id="KW-0732">Signal</keyword>
<feature type="compositionally biased region" description="Polar residues" evidence="1">
    <location>
        <begin position="278"/>
        <end position="287"/>
    </location>
</feature>
<dbReference type="InterPro" id="IPR011050">
    <property type="entry name" value="Pectin_lyase_fold/virulence"/>
</dbReference>
<dbReference type="EMBL" id="JAFCJH010000019">
    <property type="protein sequence ID" value="MBR0797582.1"/>
    <property type="molecule type" value="Genomic_DNA"/>
</dbReference>
<feature type="region of interest" description="Disordered" evidence="1">
    <location>
        <begin position="278"/>
        <end position="300"/>
    </location>
</feature>
<name>A0ABS5FLD9_9BRAD</name>
<organism evidence="3 4">
    <name type="scientific">Bradyrhizobium jicamae</name>
    <dbReference type="NCBI Taxonomy" id="280332"/>
    <lineage>
        <taxon>Bacteria</taxon>
        <taxon>Pseudomonadati</taxon>
        <taxon>Pseudomonadota</taxon>
        <taxon>Alphaproteobacteria</taxon>
        <taxon>Hyphomicrobiales</taxon>
        <taxon>Nitrobacteraceae</taxon>
        <taxon>Bradyrhizobium</taxon>
    </lineage>
</organism>
<evidence type="ECO:0000256" key="2">
    <source>
        <dbReference type="SAM" id="SignalP"/>
    </source>
</evidence>
<keyword evidence="4" id="KW-1185">Reference proteome</keyword>
<sequence length="300" mass="30290">MRRIFLLAALLVFIAPLLASAPAHAQATRTWISGVGDDVNPCSRTAPCKTFAGAISKTAAGGEIDCLDPGGFVTITKSITLDCQATNGSILASATNGINVNAASTDLVILRNLSINGAGTTLGLHGINILSAGAVTIENVKVFNFSQQAIADLRSTGGALTIINTDVHTNLGAGLGTSTSGGTLRVLIDGLHSFDNSFGIALSTNTSAMIRNSDFSNNTTGIDNEGALIVATGNAISNNGTGVLSQGGTMRLSNNDIALNSVGINNLNGTVITYGNNRNTSSTSGTITPAGGATPDLGQQ</sequence>
<comment type="caution">
    <text evidence="3">The sequence shown here is derived from an EMBL/GenBank/DDBJ whole genome shotgun (WGS) entry which is preliminary data.</text>
</comment>
<dbReference type="SUPFAM" id="SSF51126">
    <property type="entry name" value="Pectin lyase-like"/>
    <property type="match status" value="1"/>
</dbReference>
<evidence type="ECO:0008006" key="5">
    <source>
        <dbReference type="Google" id="ProtNLM"/>
    </source>
</evidence>